<proteinExistence type="predicted"/>
<dbReference type="SUPFAM" id="SSF55729">
    <property type="entry name" value="Acyl-CoA N-acyltransferases (Nat)"/>
    <property type="match status" value="1"/>
</dbReference>
<dbReference type="AlphaFoldDB" id="A0A1H0B1W6"/>
<evidence type="ECO:0000313" key="2">
    <source>
        <dbReference type="Proteomes" id="UP000199334"/>
    </source>
</evidence>
<protein>
    <submittedName>
        <fullName evidence="1">Uncharacterized protein</fullName>
    </submittedName>
</protein>
<gene>
    <name evidence="1" type="ORF">SAMN05216498_2183</name>
</gene>
<organism evidence="1 2">
    <name type="scientific">Tenuibacillus multivorans</name>
    <dbReference type="NCBI Taxonomy" id="237069"/>
    <lineage>
        <taxon>Bacteria</taxon>
        <taxon>Bacillati</taxon>
        <taxon>Bacillota</taxon>
        <taxon>Bacilli</taxon>
        <taxon>Bacillales</taxon>
        <taxon>Bacillaceae</taxon>
        <taxon>Tenuibacillus</taxon>
    </lineage>
</organism>
<keyword evidence="2" id="KW-1185">Reference proteome</keyword>
<reference evidence="1 2" key="1">
    <citation type="submission" date="2016-10" db="EMBL/GenBank/DDBJ databases">
        <authorList>
            <person name="de Groot N.N."/>
        </authorList>
    </citation>
    <scope>NUCLEOTIDE SEQUENCE [LARGE SCALE GENOMIC DNA]</scope>
    <source>
        <strain evidence="1 2">CGMCC 1.3442</strain>
    </source>
</reference>
<sequence>MLGIISPHIIFLIIVNHLHNRLCRHLINIHDLCAGNETFEKDQKLIGRFAMKMMINISGLFRWPLIQHLSGLGIGKGAFVGNRKVGRDRGANMVTLNSGIREERQWAHEFYSKNGFVDSATGIYKNLL</sequence>
<dbReference type="EMBL" id="FNIG01000004">
    <property type="protein sequence ID" value="SDN39628.1"/>
    <property type="molecule type" value="Genomic_DNA"/>
</dbReference>
<accession>A0A1H0B1W6</accession>
<dbReference type="InterPro" id="IPR016181">
    <property type="entry name" value="Acyl_CoA_acyltransferase"/>
</dbReference>
<name>A0A1H0B1W6_9BACI</name>
<evidence type="ECO:0000313" key="1">
    <source>
        <dbReference type="EMBL" id="SDN39628.1"/>
    </source>
</evidence>
<dbReference type="Proteomes" id="UP000199334">
    <property type="component" value="Unassembled WGS sequence"/>
</dbReference>